<name>A0ABX6YJ75_9MICO</name>
<keyword evidence="4" id="KW-1185">Reference proteome</keyword>
<feature type="coiled-coil region" evidence="1">
    <location>
        <begin position="321"/>
        <end position="348"/>
    </location>
</feature>
<evidence type="ECO:0000313" key="3">
    <source>
        <dbReference type="EMBL" id="QPZ38680.1"/>
    </source>
</evidence>
<keyword evidence="2" id="KW-0472">Membrane</keyword>
<evidence type="ECO:0000256" key="1">
    <source>
        <dbReference type="SAM" id="Coils"/>
    </source>
</evidence>
<keyword evidence="2" id="KW-1133">Transmembrane helix</keyword>
<keyword evidence="1" id="KW-0175">Coiled coil</keyword>
<feature type="coiled-coil region" evidence="1">
    <location>
        <begin position="230"/>
        <end position="267"/>
    </location>
</feature>
<reference evidence="3 4" key="1">
    <citation type="submission" date="2020-12" db="EMBL/GenBank/DDBJ databases">
        <title>Microbacterium sp. HY060.</title>
        <authorList>
            <person name="Zhou J."/>
        </authorList>
    </citation>
    <scope>NUCLEOTIDE SEQUENCE [LARGE SCALE GENOMIC DNA]</scope>
    <source>
        <strain evidence="3 4">HY60</strain>
    </source>
</reference>
<dbReference type="EMBL" id="CP061169">
    <property type="protein sequence ID" value="QPZ38680.1"/>
    <property type="molecule type" value="Genomic_DNA"/>
</dbReference>
<organism evidence="3 4">
    <name type="scientific">Paramicrobacterium chengjingii</name>
    <dbReference type="NCBI Taxonomy" id="2769067"/>
    <lineage>
        <taxon>Bacteria</taxon>
        <taxon>Bacillati</taxon>
        <taxon>Actinomycetota</taxon>
        <taxon>Actinomycetes</taxon>
        <taxon>Micrococcales</taxon>
        <taxon>Microbacteriaceae</taxon>
        <taxon>Paramicrobacterium</taxon>
    </lineage>
</organism>
<accession>A0ABX6YJ75</accession>
<evidence type="ECO:0000313" key="4">
    <source>
        <dbReference type="Proteomes" id="UP000662814"/>
    </source>
</evidence>
<keyword evidence="2" id="KW-0812">Transmembrane</keyword>
<feature type="transmembrane region" description="Helical" evidence="2">
    <location>
        <begin position="6"/>
        <end position="27"/>
    </location>
</feature>
<gene>
    <name evidence="3" type="ORF">HCR76_00795</name>
</gene>
<dbReference type="Proteomes" id="UP000662814">
    <property type="component" value="Chromosome"/>
</dbReference>
<dbReference type="RefSeq" id="WP_166985823.1">
    <property type="nucleotide sequence ID" value="NZ_CP061169.1"/>
</dbReference>
<sequence length="434" mass="46147">MSSLWWVPSLVVFGTTALIVVGIVVAVRARRRTAIASGRIADPRPESIEQLEVRAGQALVHADEAVRRGTEEHAFAAAQFGAAATSAFTAALDNARGRLSEAFELRQRLSDVTPDTDADRRSWSARILEACTELEAALEQQTTTFVDKRSQERNAPDRLAALRTVRAQINERIPDAEARLARLTKLYAAQAFADQRDAVSTARAQLAVAADEIKRADAAASTADPAVPSLEKAESACNAAASALDSLARAEERLAAADAELRSTIAEAERGLTEAAELRDASGIPEAAERIAAAMVELRAVLDTVTSAAGPQAPLHTIDTVRSAQATLDDALASARSAQRRIDNAREALSGALFSAHSHLDSTREFISANRGRVGADARTRLAEAERQLALADAAADPVEAVDIARRTARLAQDAGDLARYDAGPRTAPLMRGR</sequence>
<protein>
    <submittedName>
        <fullName evidence="3">Uncharacterized protein</fullName>
    </submittedName>
</protein>
<proteinExistence type="predicted"/>
<evidence type="ECO:0000256" key="2">
    <source>
        <dbReference type="SAM" id="Phobius"/>
    </source>
</evidence>